<proteinExistence type="inferred from homology"/>
<gene>
    <name evidence="6" type="ORF">ccrud_02420</name>
</gene>
<dbReference type="GO" id="GO:0006508">
    <property type="term" value="P:proteolysis"/>
    <property type="evidence" value="ECO:0007669"/>
    <property type="project" value="UniProtKB-KW"/>
</dbReference>
<evidence type="ECO:0000256" key="1">
    <source>
        <dbReference type="ARBA" id="ARBA00006534"/>
    </source>
</evidence>
<evidence type="ECO:0000256" key="3">
    <source>
        <dbReference type="ARBA" id="ARBA00022801"/>
    </source>
</evidence>
<evidence type="ECO:0000256" key="4">
    <source>
        <dbReference type="ARBA" id="ARBA00022825"/>
    </source>
</evidence>
<dbReference type="Proteomes" id="UP000076929">
    <property type="component" value="Chromosome"/>
</dbReference>
<evidence type="ECO:0000313" key="7">
    <source>
        <dbReference type="Proteomes" id="UP000076929"/>
    </source>
</evidence>
<dbReference type="InterPro" id="IPR029062">
    <property type="entry name" value="Class_I_gatase-like"/>
</dbReference>
<dbReference type="GO" id="GO:0008236">
    <property type="term" value="F:serine-type peptidase activity"/>
    <property type="evidence" value="ECO:0007669"/>
    <property type="project" value="UniProtKB-KW"/>
</dbReference>
<dbReference type="KEGG" id="ccjz:ccrud_02420"/>
<comment type="similarity">
    <text evidence="1">Belongs to the peptidase S51 family.</text>
</comment>
<feature type="chain" id="PRO_5039142462" evidence="5">
    <location>
        <begin position="22"/>
        <end position="211"/>
    </location>
</feature>
<keyword evidence="5" id="KW-0732">Signal</keyword>
<keyword evidence="7" id="KW-1185">Reference proteome</keyword>
<dbReference type="Pfam" id="PF03575">
    <property type="entry name" value="Peptidase_S51"/>
    <property type="match status" value="1"/>
</dbReference>
<reference evidence="6 7" key="1">
    <citation type="submission" date="2016-05" db="EMBL/GenBank/DDBJ databases">
        <title>Complete genome sequence of Corynebacterium crudilactis, a new Corynebacterium species isolated from raw cow's milk.</title>
        <authorList>
            <person name="Christian R."/>
            <person name="Zimmermann J."/>
            <person name="Lipski A."/>
            <person name="Kalinowski J."/>
        </authorList>
    </citation>
    <scope>NUCLEOTIDE SEQUENCE [LARGE SCALE GENOMIC DNA]</scope>
    <source>
        <strain evidence="6 7">JZ16</strain>
    </source>
</reference>
<dbReference type="PANTHER" id="PTHR20842">
    <property type="entry name" value="PROTEASE S51 ALPHA-ASPARTYL DIPEPTIDASE"/>
    <property type="match status" value="1"/>
</dbReference>
<evidence type="ECO:0000256" key="5">
    <source>
        <dbReference type="SAM" id="SignalP"/>
    </source>
</evidence>
<keyword evidence="3" id="KW-0378">Hydrolase</keyword>
<keyword evidence="4" id="KW-0720">Serine protease</keyword>
<evidence type="ECO:0000256" key="2">
    <source>
        <dbReference type="ARBA" id="ARBA00022670"/>
    </source>
</evidence>
<accession>A0A172QR78</accession>
<dbReference type="PANTHER" id="PTHR20842:SF0">
    <property type="entry name" value="ALPHA-ASPARTYL DIPEPTIDASE"/>
    <property type="match status" value="1"/>
</dbReference>
<dbReference type="STRING" id="1652495.ccrud_02420"/>
<organism evidence="6 7">
    <name type="scientific">Corynebacterium crudilactis</name>
    <dbReference type="NCBI Taxonomy" id="1652495"/>
    <lineage>
        <taxon>Bacteria</taxon>
        <taxon>Bacillati</taxon>
        <taxon>Actinomycetota</taxon>
        <taxon>Actinomycetes</taxon>
        <taxon>Mycobacteriales</taxon>
        <taxon>Corynebacteriaceae</taxon>
        <taxon>Corynebacterium</taxon>
    </lineage>
</organism>
<dbReference type="EMBL" id="CP015622">
    <property type="protein sequence ID" value="ANE03178.1"/>
    <property type="molecule type" value="Genomic_DNA"/>
</dbReference>
<dbReference type="AlphaFoldDB" id="A0A172QR78"/>
<dbReference type="Gene3D" id="3.40.50.880">
    <property type="match status" value="1"/>
</dbReference>
<feature type="signal peptide" evidence="5">
    <location>
        <begin position="1"/>
        <end position="21"/>
    </location>
</feature>
<evidence type="ECO:0000313" key="6">
    <source>
        <dbReference type="EMBL" id="ANE03178.1"/>
    </source>
</evidence>
<dbReference type="OrthoDB" id="3373764at2"/>
<dbReference type="InterPro" id="IPR005320">
    <property type="entry name" value="Peptidase_S51"/>
</dbReference>
<sequence>MAPSCLKLALMRLLLTSFGHAHIRDFVQGTIAYIPDATRLFAQNPEFIPFAETERNMLKEHGLSIRDFPISNATPEEADQVFSEVDAVYIAGGETFDLLWLLRSTGIDEVLIKHVRAGLPYIGTSAGAVVAGPSIEPVSLLDSPDVAPELSDYTGLGLCDHVVVPHVGSNIPQFPIDVFAETVRTYGTDFPLVLLKDGQALLIDDHGTHLI</sequence>
<name>A0A172QR78_9CORY</name>
<keyword evidence="2" id="KW-0645">Protease</keyword>
<dbReference type="SUPFAM" id="SSF52317">
    <property type="entry name" value="Class I glutamine amidotransferase-like"/>
    <property type="match status" value="1"/>
</dbReference>
<protein>
    <submittedName>
        <fullName evidence="6">Peptidase</fullName>
    </submittedName>
</protein>